<gene>
    <name evidence="1" type="ORF">I306_04463</name>
</gene>
<proteinExistence type="predicted"/>
<protein>
    <submittedName>
        <fullName evidence="1">Uncharacterized protein</fullName>
    </submittedName>
</protein>
<dbReference type="Proteomes" id="UP000054272">
    <property type="component" value="Unassembled WGS sequence"/>
</dbReference>
<organism evidence="1 2">
    <name type="scientific">Cryptococcus gattii EJB2</name>
    <dbReference type="NCBI Taxonomy" id="1296103"/>
    <lineage>
        <taxon>Eukaryota</taxon>
        <taxon>Fungi</taxon>
        <taxon>Dikarya</taxon>
        <taxon>Basidiomycota</taxon>
        <taxon>Agaricomycotina</taxon>
        <taxon>Tremellomycetes</taxon>
        <taxon>Tremellales</taxon>
        <taxon>Cryptococcaceae</taxon>
        <taxon>Cryptococcus</taxon>
        <taxon>Cryptococcus gattii species complex</taxon>
    </lineage>
</organism>
<name>A0ABR5BSB5_9TREE</name>
<keyword evidence="2" id="KW-1185">Reference proteome</keyword>
<evidence type="ECO:0000313" key="2">
    <source>
        <dbReference type="Proteomes" id="UP000054272"/>
    </source>
</evidence>
<dbReference type="EMBL" id="KN848711">
    <property type="protein sequence ID" value="KIR78535.1"/>
    <property type="molecule type" value="Genomic_DNA"/>
</dbReference>
<accession>A0ABR5BSB5</accession>
<sequence>MPCPESSLDDRSMEGERTATTLIIRGGNSKSFVIEARLEGEVVRWEGREDRISWR</sequence>
<reference evidence="1 2" key="1">
    <citation type="submission" date="2015-01" db="EMBL/GenBank/DDBJ databases">
        <title>The Genome Sequence of Cryptococcus gattii EJB2.</title>
        <authorList>
            <consortium name="The Broad Institute Genomics Platform"/>
            <person name="Cuomo C."/>
            <person name="Litvintseva A."/>
            <person name="Chen Y."/>
            <person name="Heitman J."/>
            <person name="Sun S."/>
            <person name="Springer D."/>
            <person name="Dromer F."/>
            <person name="Young S."/>
            <person name="Zeng Q."/>
            <person name="Gargeya S."/>
            <person name="Abouelleil A."/>
            <person name="Alvarado L."/>
            <person name="Chapman S.B."/>
            <person name="Gainer-Dewar J."/>
            <person name="Goldberg J."/>
            <person name="Griggs A."/>
            <person name="Gujja S."/>
            <person name="Hansen M."/>
            <person name="Howarth C."/>
            <person name="Imamovic A."/>
            <person name="Larimer J."/>
            <person name="Murphy C."/>
            <person name="Naylor J."/>
            <person name="Pearson M."/>
            <person name="Priest M."/>
            <person name="Roberts A."/>
            <person name="Saif S."/>
            <person name="Shea T."/>
            <person name="Sykes S."/>
            <person name="Wortman J."/>
            <person name="Nusbaum C."/>
            <person name="Birren B."/>
        </authorList>
    </citation>
    <scope>NUCLEOTIDE SEQUENCE [LARGE SCALE GENOMIC DNA]</scope>
    <source>
        <strain evidence="1 2">EJB2</strain>
    </source>
</reference>
<evidence type="ECO:0000313" key="1">
    <source>
        <dbReference type="EMBL" id="KIR78535.1"/>
    </source>
</evidence>